<dbReference type="OrthoDB" id="4336585at2"/>
<keyword evidence="3" id="KW-1185">Reference proteome</keyword>
<dbReference type="CDD" id="cd00093">
    <property type="entry name" value="HTH_XRE"/>
    <property type="match status" value="1"/>
</dbReference>
<reference evidence="2 3" key="1">
    <citation type="submission" date="2018-06" db="EMBL/GenBank/DDBJ databases">
        <title>Phytoactinopolyspora halophila sp. nov., a novel halophilic actinomycete isolated from a saline soil in China.</title>
        <authorList>
            <person name="Tang S.-K."/>
        </authorList>
    </citation>
    <scope>NUCLEOTIDE SEQUENCE [LARGE SCALE GENOMIC DNA]</scope>
    <source>
        <strain evidence="2 3">YIM 96934</strain>
    </source>
</reference>
<proteinExistence type="predicted"/>
<dbReference type="SMART" id="SM00530">
    <property type="entry name" value="HTH_XRE"/>
    <property type="match status" value="1"/>
</dbReference>
<evidence type="ECO:0000313" key="2">
    <source>
        <dbReference type="EMBL" id="RAW17617.1"/>
    </source>
</evidence>
<dbReference type="AlphaFoldDB" id="A0A329QZH1"/>
<dbReference type="Gene3D" id="3.30.450.180">
    <property type="match status" value="1"/>
</dbReference>
<dbReference type="Gene3D" id="1.10.260.40">
    <property type="entry name" value="lambda repressor-like DNA-binding domains"/>
    <property type="match status" value="1"/>
</dbReference>
<dbReference type="InterPro" id="IPR010982">
    <property type="entry name" value="Lambda_DNA-bd_dom_sf"/>
</dbReference>
<dbReference type="Pfam" id="PF13560">
    <property type="entry name" value="HTH_31"/>
    <property type="match status" value="1"/>
</dbReference>
<protein>
    <submittedName>
        <fullName evidence="2">XRE family transcriptional regulator</fullName>
    </submittedName>
</protein>
<organism evidence="2 3">
    <name type="scientific">Phytoactinopolyspora halophila</name>
    <dbReference type="NCBI Taxonomy" id="1981511"/>
    <lineage>
        <taxon>Bacteria</taxon>
        <taxon>Bacillati</taxon>
        <taxon>Actinomycetota</taxon>
        <taxon>Actinomycetes</taxon>
        <taxon>Jiangellales</taxon>
        <taxon>Jiangellaceae</taxon>
        <taxon>Phytoactinopolyspora</taxon>
    </lineage>
</organism>
<dbReference type="EMBL" id="QMIG01000003">
    <property type="protein sequence ID" value="RAW17617.1"/>
    <property type="molecule type" value="Genomic_DNA"/>
</dbReference>
<gene>
    <name evidence="2" type="ORF">DPM12_06445</name>
</gene>
<dbReference type="InterPro" id="IPR041413">
    <property type="entry name" value="MLTR_LBD"/>
</dbReference>
<dbReference type="PANTHER" id="PTHR35010">
    <property type="entry name" value="BLL4672 PROTEIN-RELATED"/>
    <property type="match status" value="1"/>
</dbReference>
<dbReference type="InterPro" id="IPR001387">
    <property type="entry name" value="Cro/C1-type_HTH"/>
</dbReference>
<sequence length="277" mass="31775">MGQDTERRRELGDFLRKRRAELVRADFQLPPVGRTRVTGLRREEIAYRAGVSVTWYTWLEQGREINPSRQVLDSIARNMRLSVAEHEYVLSLAGYAPNHSTELAPVAAPAHLQRLLDAQGDAPAFAVSPDWTIAAWNAAYEALYPNVATVAPEQRNLLWLIFTDPYVRQMLPDWEVTSRHFVAEYRAEAGPSLGHPAHVTLVGRLLDESPEFARAWEEHRIERFASRERRFHHPDVGDLLFEHHRLIPSDVPDVHVVVYVPQPDSATRTRMRTLTRP</sequence>
<evidence type="ECO:0000313" key="3">
    <source>
        <dbReference type="Proteomes" id="UP000250462"/>
    </source>
</evidence>
<dbReference type="SUPFAM" id="SSF47413">
    <property type="entry name" value="lambda repressor-like DNA-binding domains"/>
    <property type="match status" value="1"/>
</dbReference>
<dbReference type="Pfam" id="PF17765">
    <property type="entry name" value="MLTR_LBD"/>
    <property type="match status" value="1"/>
</dbReference>
<dbReference type="PANTHER" id="PTHR35010:SF2">
    <property type="entry name" value="BLL4672 PROTEIN"/>
    <property type="match status" value="1"/>
</dbReference>
<name>A0A329QZH1_9ACTN</name>
<feature type="domain" description="HTH cro/C1-type" evidence="1">
    <location>
        <begin position="14"/>
        <end position="86"/>
    </location>
</feature>
<dbReference type="RefSeq" id="WP_112257435.1">
    <property type="nucleotide sequence ID" value="NZ_QMIG01000003.1"/>
</dbReference>
<evidence type="ECO:0000259" key="1">
    <source>
        <dbReference type="SMART" id="SM00530"/>
    </source>
</evidence>
<dbReference type="Proteomes" id="UP000250462">
    <property type="component" value="Unassembled WGS sequence"/>
</dbReference>
<comment type="caution">
    <text evidence="2">The sequence shown here is derived from an EMBL/GenBank/DDBJ whole genome shotgun (WGS) entry which is preliminary data.</text>
</comment>
<dbReference type="GO" id="GO:0003677">
    <property type="term" value="F:DNA binding"/>
    <property type="evidence" value="ECO:0007669"/>
    <property type="project" value="InterPro"/>
</dbReference>
<accession>A0A329QZH1</accession>